<dbReference type="PROSITE" id="PS50102">
    <property type="entry name" value="RRM"/>
    <property type="match status" value="1"/>
</dbReference>
<evidence type="ECO:0000256" key="4">
    <source>
        <dbReference type="ARBA" id="ARBA00023187"/>
    </source>
</evidence>
<dbReference type="PANTHER" id="PTHR48028:SF4">
    <property type="entry name" value="SC35-LIKE SPLICING FACTOR"/>
    <property type="match status" value="1"/>
</dbReference>
<reference evidence="9 10" key="1">
    <citation type="submission" date="2011-07" db="EMBL/GenBank/DDBJ databases">
        <authorList>
            <person name="Coyne R."/>
            <person name="Brami D."/>
            <person name="Johnson J."/>
            <person name="Hostetler J."/>
            <person name="Hannick L."/>
            <person name="Clark T."/>
            <person name="Cassidy-Hanley D."/>
            <person name="Inman J."/>
        </authorList>
    </citation>
    <scope>NUCLEOTIDE SEQUENCE [LARGE SCALE GENOMIC DNA]</scope>
    <source>
        <strain evidence="9 10">G5</strain>
    </source>
</reference>
<gene>
    <name evidence="9" type="ORF">IMG5_054880</name>
</gene>
<dbReference type="PANTHER" id="PTHR48028">
    <property type="entry name" value="GLYCINE-RICH RNA-BINDING PROTEIN RZ1A"/>
    <property type="match status" value="1"/>
</dbReference>
<feature type="domain" description="RRM" evidence="8">
    <location>
        <begin position="81"/>
        <end position="158"/>
    </location>
</feature>
<keyword evidence="4" id="KW-0508">mRNA splicing</keyword>
<dbReference type="GO" id="GO:0008380">
    <property type="term" value="P:RNA splicing"/>
    <property type="evidence" value="ECO:0007669"/>
    <property type="project" value="UniProtKB-KW"/>
</dbReference>
<dbReference type="OMA" id="DRQNNNA"/>
<dbReference type="GeneID" id="14909557"/>
<dbReference type="GO" id="GO:0008107">
    <property type="term" value="F:galactoside 2-alpha-L-fucosyltransferase activity"/>
    <property type="evidence" value="ECO:0007669"/>
    <property type="project" value="UniProtKB-EC"/>
</dbReference>
<dbReference type="STRING" id="857967.G0QN26"/>
<dbReference type="SMART" id="SM00360">
    <property type="entry name" value="RRM"/>
    <property type="match status" value="1"/>
</dbReference>
<evidence type="ECO:0000313" key="10">
    <source>
        <dbReference type="Proteomes" id="UP000008983"/>
    </source>
</evidence>
<keyword evidence="9" id="KW-0808">Transferase</keyword>
<evidence type="ECO:0000256" key="6">
    <source>
        <dbReference type="PROSITE-ProRule" id="PRU00176"/>
    </source>
</evidence>
<dbReference type="EMBL" id="GL983461">
    <property type="protein sequence ID" value="EGR33379.1"/>
    <property type="molecule type" value="Genomic_DNA"/>
</dbReference>
<evidence type="ECO:0000256" key="7">
    <source>
        <dbReference type="SAM" id="MobiDB-lite"/>
    </source>
</evidence>
<organism evidence="9 10">
    <name type="scientific">Ichthyophthirius multifiliis</name>
    <name type="common">White spot disease agent</name>
    <name type="synonym">Ich</name>
    <dbReference type="NCBI Taxonomy" id="5932"/>
    <lineage>
        <taxon>Eukaryota</taxon>
        <taxon>Sar</taxon>
        <taxon>Alveolata</taxon>
        <taxon>Ciliophora</taxon>
        <taxon>Intramacronucleata</taxon>
        <taxon>Oligohymenophorea</taxon>
        <taxon>Hymenostomatida</taxon>
        <taxon>Ophryoglenina</taxon>
        <taxon>Ichthyophthirius</taxon>
    </lineage>
</organism>
<dbReference type="Gene3D" id="3.30.70.330">
    <property type="match status" value="1"/>
</dbReference>
<dbReference type="GO" id="GO:0005634">
    <property type="term" value="C:nucleus"/>
    <property type="evidence" value="ECO:0007669"/>
    <property type="project" value="UniProtKB-SubCell"/>
</dbReference>
<dbReference type="CDD" id="cd00590">
    <property type="entry name" value="RRM_SF"/>
    <property type="match status" value="1"/>
</dbReference>
<dbReference type="InParanoid" id="G0QN26"/>
<evidence type="ECO:0000256" key="3">
    <source>
        <dbReference type="ARBA" id="ARBA00022884"/>
    </source>
</evidence>
<dbReference type="OrthoDB" id="272703at2759"/>
<dbReference type="InterPro" id="IPR051106">
    <property type="entry name" value="RNA-bind/splicing_reg"/>
</dbReference>
<dbReference type="InterPro" id="IPR000504">
    <property type="entry name" value="RRM_dom"/>
</dbReference>
<dbReference type="GO" id="GO:0006397">
    <property type="term" value="P:mRNA processing"/>
    <property type="evidence" value="ECO:0007669"/>
    <property type="project" value="UniProtKB-KW"/>
</dbReference>
<dbReference type="FunCoup" id="G0QN26">
    <property type="interactions" value="157"/>
</dbReference>
<comment type="subcellular location">
    <subcellularLocation>
        <location evidence="1">Nucleus</location>
    </subcellularLocation>
</comment>
<name>G0QN26_ICHMU</name>
<sequence length="235" mass="27035">MSANDEITLEDLAKKDNKGQNKNSKFGNKKGRVADKVNGVKKGIRRTGNYQKGNNKNNSRRTNTNNQNNQSVRTIPQHKKRIVKVYNLAPEITNEDFYALFVKYGMIEKASIDMDQKGKSQEKGTVVYREHDAAQRAIDDLNGVELEQRIITVEFMKDGETLNGKSKNRLDGNVAVLKRGIFKRNNNNNSFRKNSNGTNNNDNNRKFKRRLGFQKNNNNNGNRKFRNNRNNRNNN</sequence>
<dbReference type="Proteomes" id="UP000008983">
    <property type="component" value="Unassembled WGS sequence"/>
</dbReference>
<dbReference type="SUPFAM" id="SSF54928">
    <property type="entry name" value="RNA-binding domain, RBD"/>
    <property type="match status" value="1"/>
</dbReference>
<dbReference type="RefSeq" id="XP_004037365.1">
    <property type="nucleotide sequence ID" value="XM_004037317.1"/>
</dbReference>
<dbReference type="GO" id="GO:0003723">
    <property type="term" value="F:RNA binding"/>
    <property type="evidence" value="ECO:0007669"/>
    <property type="project" value="UniProtKB-UniRule"/>
</dbReference>
<evidence type="ECO:0000256" key="1">
    <source>
        <dbReference type="ARBA" id="ARBA00004123"/>
    </source>
</evidence>
<feature type="region of interest" description="Disordered" evidence="7">
    <location>
        <begin position="185"/>
        <end position="235"/>
    </location>
</feature>
<evidence type="ECO:0000313" key="9">
    <source>
        <dbReference type="EMBL" id="EGR33379.1"/>
    </source>
</evidence>
<dbReference type="eggNOG" id="ENOG502RT49">
    <property type="taxonomic scope" value="Eukaryota"/>
</dbReference>
<feature type="region of interest" description="Disordered" evidence="7">
    <location>
        <begin position="1"/>
        <end position="76"/>
    </location>
</feature>
<keyword evidence="2" id="KW-0507">mRNA processing</keyword>
<keyword evidence="9" id="KW-0328">Glycosyltransferase</keyword>
<keyword evidence="3 6" id="KW-0694">RNA-binding</keyword>
<evidence type="ECO:0000259" key="8">
    <source>
        <dbReference type="PROSITE" id="PS50102"/>
    </source>
</evidence>
<accession>G0QN26</accession>
<feature type="compositionally biased region" description="Low complexity" evidence="7">
    <location>
        <begin position="185"/>
        <end position="202"/>
    </location>
</feature>
<proteinExistence type="predicted"/>
<keyword evidence="10" id="KW-1185">Reference proteome</keyword>
<dbReference type="Pfam" id="PF00076">
    <property type="entry name" value="RRM_1"/>
    <property type="match status" value="1"/>
</dbReference>
<protein>
    <submittedName>
        <fullName evidence="9">Polyadenylate-binding protein, putative</fullName>
        <ecNumber evidence="9">2.4.1.69</ecNumber>
    </submittedName>
</protein>
<evidence type="ECO:0000256" key="2">
    <source>
        <dbReference type="ARBA" id="ARBA00022664"/>
    </source>
</evidence>
<keyword evidence="5" id="KW-0539">Nucleus</keyword>
<dbReference type="InterPro" id="IPR012677">
    <property type="entry name" value="Nucleotide-bd_a/b_plait_sf"/>
</dbReference>
<evidence type="ECO:0000256" key="5">
    <source>
        <dbReference type="ARBA" id="ARBA00023242"/>
    </source>
</evidence>
<feature type="compositionally biased region" description="Low complexity" evidence="7">
    <location>
        <begin position="54"/>
        <end position="71"/>
    </location>
</feature>
<dbReference type="EC" id="2.4.1.69" evidence="9"/>
<dbReference type="AlphaFoldDB" id="G0QN26"/>
<dbReference type="InterPro" id="IPR035979">
    <property type="entry name" value="RBD_domain_sf"/>
</dbReference>